<dbReference type="InterPro" id="IPR046118">
    <property type="entry name" value="DUF6115"/>
</dbReference>
<evidence type="ECO:0000256" key="1">
    <source>
        <dbReference type="SAM" id="Coils"/>
    </source>
</evidence>
<evidence type="ECO:0000313" key="3">
    <source>
        <dbReference type="EMBL" id="MFD1928676.1"/>
    </source>
</evidence>
<dbReference type="RefSeq" id="WP_381538194.1">
    <property type="nucleotide sequence ID" value="NZ_JBHUGI010000032.1"/>
</dbReference>
<dbReference type="Proteomes" id="UP001597218">
    <property type="component" value="Unassembled WGS sequence"/>
</dbReference>
<name>A0ABW4SJ28_9BACL</name>
<dbReference type="Pfam" id="PF19610">
    <property type="entry name" value="DUF6115"/>
    <property type="match status" value="1"/>
</dbReference>
<accession>A0ABW4SJ28</accession>
<proteinExistence type="predicted"/>
<reference evidence="4" key="1">
    <citation type="journal article" date="2019" name="Int. J. Syst. Evol. Microbiol.">
        <title>The Global Catalogue of Microorganisms (GCM) 10K type strain sequencing project: providing services to taxonomists for standard genome sequencing and annotation.</title>
        <authorList>
            <consortium name="The Broad Institute Genomics Platform"/>
            <consortium name="The Broad Institute Genome Sequencing Center for Infectious Disease"/>
            <person name="Wu L."/>
            <person name="Ma J."/>
        </authorList>
    </citation>
    <scope>NUCLEOTIDE SEQUENCE [LARGE SCALE GENOMIC DNA]</scope>
    <source>
        <strain evidence="4">CGMCC 4.7177</strain>
    </source>
</reference>
<keyword evidence="2" id="KW-0472">Membrane</keyword>
<dbReference type="EMBL" id="JBHUGI010000032">
    <property type="protein sequence ID" value="MFD1928676.1"/>
    <property type="molecule type" value="Genomic_DNA"/>
</dbReference>
<organism evidence="3 4">
    <name type="scientific">Sporosarcina siberiensis</name>
    <dbReference type="NCBI Taxonomy" id="1365606"/>
    <lineage>
        <taxon>Bacteria</taxon>
        <taxon>Bacillati</taxon>
        <taxon>Bacillota</taxon>
        <taxon>Bacilli</taxon>
        <taxon>Bacillales</taxon>
        <taxon>Caryophanaceae</taxon>
        <taxon>Sporosarcina</taxon>
    </lineage>
</organism>
<gene>
    <name evidence="3" type="ORF">ACFSFY_11605</name>
</gene>
<protein>
    <submittedName>
        <fullName evidence="3">DUF6115 domain-containing protein</fullName>
    </submittedName>
</protein>
<evidence type="ECO:0000256" key="2">
    <source>
        <dbReference type="SAM" id="Phobius"/>
    </source>
</evidence>
<evidence type="ECO:0000313" key="4">
    <source>
        <dbReference type="Proteomes" id="UP001597218"/>
    </source>
</evidence>
<keyword evidence="4" id="KW-1185">Reference proteome</keyword>
<comment type="caution">
    <text evidence="3">The sequence shown here is derived from an EMBL/GenBank/DDBJ whole genome shotgun (WGS) entry which is preliminary data.</text>
</comment>
<sequence length="159" mass="18184">MTIVFLIIVFMLQIIGFYFLALLYTKVSKFDDLEKKQRKLMEQMDDSIAAYLSEMQDENNRLIQQLSAVELTKESEEKPTPPSVVKTSEPIRVKIPSTPMNLAIKSYGKNSTSPSKIEEVEMDDRTKVLRLHDEGQTIEEIAKALGKGKTEVELILKFK</sequence>
<keyword evidence="2" id="KW-0812">Transmembrane</keyword>
<keyword evidence="1" id="KW-0175">Coiled coil</keyword>
<feature type="transmembrane region" description="Helical" evidence="2">
    <location>
        <begin position="6"/>
        <end position="25"/>
    </location>
</feature>
<keyword evidence="2" id="KW-1133">Transmembrane helix</keyword>
<feature type="coiled-coil region" evidence="1">
    <location>
        <begin position="41"/>
        <end position="72"/>
    </location>
</feature>